<gene>
    <name evidence="4" type="ORF">IAC56_07020</name>
</gene>
<dbReference type="AlphaFoldDB" id="A0A9D1LFN9"/>
<organism evidence="4 5">
    <name type="scientific">Candidatus Aphodousia faecigallinarum</name>
    <dbReference type="NCBI Taxonomy" id="2840677"/>
    <lineage>
        <taxon>Bacteria</taxon>
        <taxon>Pseudomonadati</taxon>
        <taxon>Pseudomonadota</taxon>
        <taxon>Betaproteobacteria</taxon>
        <taxon>Burkholderiales</taxon>
        <taxon>Sutterellaceae</taxon>
        <taxon>Sutterellaceae incertae sedis</taxon>
        <taxon>Candidatus Aphodousia</taxon>
    </lineage>
</organism>
<evidence type="ECO:0000259" key="3">
    <source>
        <dbReference type="Pfam" id="PF00483"/>
    </source>
</evidence>
<name>A0A9D1LFN9_9BURK</name>
<sequence length="227" mass="24975">MILAAGRGKRMRPLTDQLPKPLLPVGNRRLIDWAVDGLVRAGIHEIVINAAHLSHTFMPTLGQYYRGATLTYSIEGPSYDQSLETLGGIARALPLLSDGNEPFIVVAGDIATDFDFSTLLSEPAARLRSGQADAHLILVPNPAFHPEGDMGLENGLITREKRTYTYSSIGLFSPRIFKDVPIVFAKLFPWLDQFIENGRVTGEVFHGFWENVGTPQALHDLSARAPK</sequence>
<proteinExistence type="predicted"/>
<comment type="caution">
    <text evidence="4">The sequence shown here is derived from an EMBL/GenBank/DDBJ whole genome shotgun (WGS) entry which is preliminary data.</text>
</comment>
<dbReference type="InterPro" id="IPR050065">
    <property type="entry name" value="GlmU-like"/>
</dbReference>
<reference evidence="4" key="2">
    <citation type="journal article" date="2021" name="PeerJ">
        <title>Extensive microbial diversity within the chicken gut microbiome revealed by metagenomics and culture.</title>
        <authorList>
            <person name="Gilroy R."/>
            <person name="Ravi A."/>
            <person name="Getino M."/>
            <person name="Pursley I."/>
            <person name="Horton D.L."/>
            <person name="Alikhan N.F."/>
            <person name="Baker D."/>
            <person name="Gharbi K."/>
            <person name="Hall N."/>
            <person name="Watson M."/>
            <person name="Adriaenssens E.M."/>
            <person name="Foster-Nyarko E."/>
            <person name="Jarju S."/>
            <person name="Secka A."/>
            <person name="Antonio M."/>
            <person name="Oren A."/>
            <person name="Chaudhuri R.R."/>
            <person name="La Ragione R."/>
            <person name="Hildebrand F."/>
            <person name="Pallen M.J."/>
        </authorList>
    </citation>
    <scope>NUCLEOTIDE SEQUENCE</scope>
    <source>
        <strain evidence="4">7463</strain>
    </source>
</reference>
<dbReference type="EMBL" id="DVMY01000105">
    <property type="protein sequence ID" value="HIU38004.1"/>
    <property type="molecule type" value="Genomic_DNA"/>
</dbReference>
<protein>
    <submittedName>
        <fullName evidence="4">Nucleotidyltransferase family protein</fullName>
    </submittedName>
</protein>
<evidence type="ECO:0000256" key="2">
    <source>
        <dbReference type="ARBA" id="ARBA00022695"/>
    </source>
</evidence>
<dbReference type="Pfam" id="PF00483">
    <property type="entry name" value="NTP_transferase"/>
    <property type="match status" value="1"/>
</dbReference>
<keyword evidence="2" id="KW-0548">Nucleotidyltransferase</keyword>
<dbReference type="CDD" id="cd06422">
    <property type="entry name" value="NTP_transferase_like_1"/>
    <property type="match status" value="1"/>
</dbReference>
<evidence type="ECO:0000313" key="4">
    <source>
        <dbReference type="EMBL" id="HIU38004.1"/>
    </source>
</evidence>
<evidence type="ECO:0000256" key="1">
    <source>
        <dbReference type="ARBA" id="ARBA00022679"/>
    </source>
</evidence>
<dbReference type="Gene3D" id="3.90.550.10">
    <property type="entry name" value="Spore Coat Polysaccharide Biosynthesis Protein SpsA, Chain A"/>
    <property type="match status" value="1"/>
</dbReference>
<evidence type="ECO:0000313" key="5">
    <source>
        <dbReference type="Proteomes" id="UP000824083"/>
    </source>
</evidence>
<dbReference type="GO" id="GO:0016779">
    <property type="term" value="F:nucleotidyltransferase activity"/>
    <property type="evidence" value="ECO:0007669"/>
    <property type="project" value="UniProtKB-KW"/>
</dbReference>
<dbReference type="Proteomes" id="UP000824083">
    <property type="component" value="Unassembled WGS sequence"/>
</dbReference>
<accession>A0A9D1LFN9</accession>
<dbReference type="InterPro" id="IPR005835">
    <property type="entry name" value="NTP_transferase_dom"/>
</dbReference>
<dbReference type="PANTHER" id="PTHR43584:SF8">
    <property type="entry name" value="N-ACETYLMURAMATE ALPHA-1-PHOSPHATE URIDYLYLTRANSFERASE"/>
    <property type="match status" value="1"/>
</dbReference>
<reference evidence="4" key="1">
    <citation type="submission" date="2020-10" db="EMBL/GenBank/DDBJ databases">
        <authorList>
            <person name="Gilroy R."/>
        </authorList>
    </citation>
    <scope>NUCLEOTIDE SEQUENCE</scope>
    <source>
        <strain evidence="4">7463</strain>
    </source>
</reference>
<dbReference type="SUPFAM" id="SSF53448">
    <property type="entry name" value="Nucleotide-diphospho-sugar transferases"/>
    <property type="match status" value="1"/>
</dbReference>
<dbReference type="PANTHER" id="PTHR43584">
    <property type="entry name" value="NUCLEOTIDYL TRANSFERASE"/>
    <property type="match status" value="1"/>
</dbReference>
<keyword evidence="1" id="KW-0808">Transferase</keyword>
<feature type="domain" description="Nucleotidyl transferase" evidence="3">
    <location>
        <begin position="1"/>
        <end position="126"/>
    </location>
</feature>
<dbReference type="InterPro" id="IPR029044">
    <property type="entry name" value="Nucleotide-diphossugar_trans"/>
</dbReference>